<reference evidence="2" key="1">
    <citation type="journal article" date="2020" name="bioRxiv">
        <title>Chromosome-level reference genome of the European wasp spider Argiope bruennichi: a resource for studies on range expansion and evolutionary adaptation.</title>
        <authorList>
            <person name="Sheffer M.M."/>
            <person name="Hoppe A."/>
            <person name="Krehenwinkel H."/>
            <person name="Uhl G."/>
            <person name="Kuss A.W."/>
            <person name="Jensen L."/>
            <person name="Jensen C."/>
            <person name="Gillespie R.G."/>
            <person name="Hoff K.J."/>
            <person name="Prost S."/>
        </authorList>
    </citation>
    <scope>NUCLEOTIDE SEQUENCE</scope>
</reference>
<proteinExistence type="predicted"/>
<reference evidence="2" key="2">
    <citation type="submission" date="2020-06" db="EMBL/GenBank/DDBJ databases">
        <authorList>
            <person name="Sheffer M."/>
        </authorList>
    </citation>
    <scope>NUCLEOTIDE SEQUENCE</scope>
</reference>
<sequence length="181" mass="20508">MGRGLNCRPSGSTTELSNGVYTVYTSKMSILAYRLKSFEGLLFLVDWACLSDDTSIQSNAIIVQLRPYSHSTLGLVEVPIDVIGRLPILTKKGLHENVQDLKSEKEKMTRIPKPVTPTQYSEAPQKPSHLRTSDSIVPLFLRQSQCRTLILMVLIRDFGFNLHWPQFTINFILLKNSNDEK</sequence>
<accession>A0A8T0EWL6</accession>
<gene>
    <name evidence="2" type="ORF">HNY73_012768</name>
</gene>
<evidence type="ECO:0000256" key="1">
    <source>
        <dbReference type="SAM" id="MobiDB-lite"/>
    </source>
</evidence>
<dbReference type="Proteomes" id="UP000807504">
    <property type="component" value="Unassembled WGS sequence"/>
</dbReference>
<dbReference type="EMBL" id="JABXBU010001863">
    <property type="protein sequence ID" value="KAF8782490.1"/>
    <property type="molecule type" value="Genomic_DNA"/>
</dbReference>
<evidence type="ECO:0000313" key="3">
    <source>
        <dbReference type="Proteomes" id="UP000807504"/>
    </source>
</evidence>
<comment type="caution">
    <text evidence="2">The sequence shown here is derived from an EMBL/GenBank/DDBJ whole genome shotgun (WGS) entry which is preliminary data.</text>
</comment>
<feature type="region of interest" description="Disordered" evidence="1">
    <location>
        <begin position="102"/>
        <end position="130"/>
    </location>
</feature>
<evidence type="ECO:0000313" key="2">
    <source>
        <dbReference type="EMBL" id="KAF8782490.1"/>
    </source>
</evidence>
<keyword evidence="3" id="KW-1185">Reference proteome</keyword>
<organism evidence="2 3">
    <name type="scientific">Argiope bruennichi</name>
    <name type="common">Wasp spider</name>
    <name type="synonym">Aranea bruennichi</name>
    <dbReference type="NCBI Taxonomy" id="94029"/>
    <lineage>
        <taxon>Eukaryota</taxon>
        <taxon>Metazoa</taxon>
        <taxon>Ecdysozoa</taxon>
        <taxon>Arthropoda</taxon>
        <taxon>Chelicerata</taxon>
        <taxon>Arachnida</taxon>
        <taxon>Araneae</taxon>
        <taxon>Araneomorphae</taxon>
        <taxon>Entelegynae</taxon>
        <taxon>Araneoidea</taxon>
        <taxon>Araneidae</taxon>
        <taxon>Argiope</taxon>
    </lineage>
</organism>
<protein>
    <submittedName>
        <fullName evidence="2">Uncharacterized protein</fullName>
    </submittedName>
</protein>
<dbReference type="AlphaFoldDB" id="A0A8T0EWL6"/>
<name>A0A8T0EWL6_ARGBR</name>